<keyword evidence="2" id="KW-1185">Reference proteome</keyword>
<proteinExistence type="predicted"/>
<dbReference type="AlphaFoldDB" id="A0A239B865"/>
<protein>
    <submittedName>
        <fullName evidence="1">Uncharacterized protein</fullName>
    </submittedName>
</protein>
<accession>A0A239B865</accession>
<name>A0A239B865_9PSED</name>
<evidence type="ECO:0000313" key="2">
    <source>
        <dbReference type="Proteomes" id="UP000198407"/>
    </source>
</evidence>
<evidence type="ECO:0000313" key="1">
    <source>
        <dbReference type="EMBL" id="SNS03959.1"/>
    </source>
</evidence>
<dbReference type="RefSeq" id="WP_042121510.1">
    <property type="nucleotide sequence ID" value="NZ_FZOL01000002.1"/>
</dbReference>
<gene>
    <name evidence="1" type="ORF">SAMN05444352_102369</name>
</gene>
<dbReference type="EMBL" id="FZOL01000002">
    <property type="protein sequence ID" value="SNS03959.1"/>
    <property type="molecule type" value="Genomic_DNA"/>
</dbReference>
<dbReference type="Proteomes" id="UP000198407">
    <property type="component" value="Unassembled WGS sequence"/>
</dbReference>
<organism evidence="1 2">
    <name type="scientific">Pseudomonas japonica</name>
    <dbReference type="NCBI Taxonomy" id="256466"/>
    <lineage>
        <taxon>Bacteria</taxon>
        <taxon>Pseudomonadati</taxon>
        <taxon>Pseudomonadota</taxon>
        <taxon>Gammaproteobacteria</taxon>
        <taxon>Pseudomonadales</taxon>
        <taxon>Pseudomonadaceae</taxon>
        <taxon>Pseudomonas</taxon>
    </lineage>
</organism>
<reference evidence="2" key="1">
    <citation type="submission" date="2017-06" db="EMBL/GenBank/DDBJ databases">
        <authorList>
            <person name="Varghese N."/>
            <person name="Submissions S."/>
        </authorList>
    </citation>
    <scope>NUCLEOTIDE SEQUENCE [LARGE SCALE GENOMIC DNA]</scope>
    <source>
        <strain evidence="2">DSM 22348</strain>
    </source>
</reference>
<sequence>MNFIKNGSFESGQLAPWVVDFGDADKVVIADNHAVLLPVGTQIRQAIDPAEIGDLETLVFRVRARAAMVESAEVLKVRSRFRFGIRCFYSTQPGGTVLDFDASGGLQSFQAHDQLITSVPLVAMEVICWVLPNPASPEHDLRDIWFTGFELMSGAHIP</sequence>